<dbReference type="AlphaFoldDB" id="A0A6G0U5I2"/>
<accession>A0A6G0U5I2</accession>
<sequence>MIVAMERKLISELIEEYKTCTCLWRIKDPDYKNREMKNEAYESLLRLIKKYNESCTMDDMKRKIANLRTCYLREFKKVMDAKRYGGIYEPSLWYYKSLEFLNDQHHSEDRVRLGRSYPDNSDEDNESTEIRNIRTMTQNILVYEDVDDRAGSEDKDSCSTEPEYQQSCTAVSSNLQTVLNGSGDGSGGGDGVKRPKRRRRLLDVSAVQNGPSARPSQSQPPLDRYSGGTGAADFYEPQILGGVGGDPSELPVADYYDGFGRYAANELRQMDRQSVIIAKRLVNEVLFLGQMGMLNVNTRIETPTTGRRKNASASAACKSETRNRRQRRRQHRDEDDDDEDDDAIDDGDEHGGGGLESSSSPMPPVEFMETS</sequence>
<dbReference type="PROSITE" id="PS51029">
    <property type="entry name" value="MADF"/>
    <property type="match status" value="1"/>
</dbReference>
<feature type="region of interest" description="Disordered" evidence="1">
    <location>
        <begin position="110"/>
        <end position="133"/>
    </location>
</feature>
<dbReference type="InterPro" id="IPR006578">
    <property type="entry name" value="MADF-dom"/>
</dbReference>
<feature type="region of interest" description="Disordered" evidence="1">
    <location>
        <begin position="148"/>
        <end position="167"/>
    </location>
</feature>
<dbReference type="PANTHER" id="PTHR21505:SF8">
    <property type="entry name" value="DPT-YFP REPRESSOR BY OVEREXPRESSION, ISOFORM D-RELATED"/>
    <property type="match status" value="1"/>
</dbReference>
<reference evidence="3 4" key="1">
    <citation type="submission" date="2019-08" db="EMBL/GenBank/DDBJ databases">
        <title>The genome of the soybean aphid Biotype 1, its phylome, world population structure and adaptation to the North American continent.</title>
        <authorList>
            <person name="Giordano R."/>
            <person name="Donthu R.K."/>
            <person name="Hernandez A.G."/>
            <person name="Wright C.L."/>
            <person name="Zimin A.V."/>
        </authorList>
    </citation>
    <scope>NUCLEOTIDE SEQUENCE [LARGE SCALE GENOMIC DNA]</scope>
    <source>
        <tissue evidence="3">Whole aphids</tissue>
    </source>
</reference>
<evidence type="ECO:0000259" key="2">
    <source>
        <dbReference type="PROSITE" id="PS51029"/>
    </source>
</evidence>
<evidence type="ECO:0000256" key="1">
    <source>
        <dbReference type="SAM" id="MobiDB-lite"/>
    </source>
</evidence>
<feature type="domain" description="MADF" evidence="2">
    <location>
        <begin position="12"/>
        <end position="106"/>
    </location>
</feature>
<proteinExistence type="predicted"/>
<feature type="region of interest" description="Disordered" evidence="1">
    <location>
        <begin position="176"/>
        <end position="225"/>
    </location>
</feature>
<gene>
    <name evidence="3" type="ORF">AGLY_001560</name>
</gene>
<name>A0A6G0U5I2_APHGL</name>
<comment type="caution">
    <text evidence="3">The sequence shown here is derived from an EMBL/GenBank/DDBJ whole genome shotgun (WGS) entry which is preliminary data.</text>
</comment>
<organism evidence="3 4">
    <name type="scientific">Aphis glycines</name>
    <name type="common">Soybean aphid</name>
    <dbReference type="NCBI Taxonomy" id="307491"/>
    <lineage>
        <taxon>Eukaryota</taxon>
        <taxon>Metazoa</taxon>
        <taxon>Ecdysozoa</taxon>
        <taxon>Arthropoda</taxon>
        <taxon>Hexapoda</taxon>
        <taxon>Insecta</taxon>
        <taxon>Pterygota</taxon>
        <taxon>Neoptera</taxon>
        <taxon>Paraneoptera</taxon>
        <taxon>Hemiptera</taxon>
        <taxon>Sternorrhyncha</taxon>
        <taxon>Aphidomorpha</taxon>
        <taxon>Aphidoidea</taxon>
        <taxon>Aphididae</taxon>
        <taxon>Aphidini</taxon>
        <taxon>Aphis</taxon>
        <taxon>Aphis</taxon>
    </lineage>
</organism>
<dbReference type="Pfam" id="PF10545">
    <property type="entry name" value="MADF_DNA_bdg"/>
    <property type="match status" value="1"/>
</dbReference>
<protein>
    <recommendedName>
        <fullName evidence="2">MADF domain-containing protein</fullName>
    </recommendedName>
</protein>
<evidence type="ECO:0000313" key="3">
    <source>
        <dbReference type="EMBL" id="KAE9544381.1"/>
    </source>
</evidence>
<feature type="compositionally biased region" description="Polar residues" evidence="1">
    <location>
        <begin position="206"/>
        <end position="220"/>
    </location>
</feature>
<dbReference type="PANTHER" id="PTHR21505">
    <property type="entry name" value="MADF DOMAIN-CONTAINING PROTEIN-RELATED"/>
    <property type="match status" value="1"/>
</dbReference>
<dbReference type="OrthoDB" id="6152242at2759"/>
<dbReference type="SMART" id="SM00595">
    <property type="entry name" value="MADF"/>
    <property type="match status" value="1"/>
</dbReference>
<feature type="compositionally biased region" description="Basic and acidic residues" evidence="1">
    <location>
        <begin position="148"/>
        <end position="158"/>
    </location>
</feature>
<feature type="compositionally biased region" description="Acidic residues" evidence="1">
    <location>
        <begin position="334"/>
        <end position="348"/>
    </location>
</feature>
<dbReference type="EMBL" id="VYZN01000002">
    <property type="protein sequence ID" value="KAE9544381.1"/>
    <property type="molecule type" value="Genomic_DNA"/>
</dbReference>
<feature type="region of interest" description="Disordered" evidence="1">
    <location>
        <begin position="299"/>
        <end position="371"/>
    </location>
</feature>
<dbReference type="Proteomes" id="UP000475862">
    <property type="component" value="Unassembled WGS sequence"/>
</dbReference>
<keyword evidence="4" id="KW-1185">Reference proteome</keyword>
<evidence type="ECO:0000313" key="4">
    <source>
        <dbReference type="Proteomes" id="UP000475862"/>
    </source>
</evidence>